<feature type="chain" id="PRO_5002336113" description="UDP-N-acetylglucosamine diphosphorylase" evidence="7">
    <location>
        <begin position="27"/>
        <end position="395"/>
    </location>
</feature>
<evidence type="ECO:0000313" key="9">
    <source>
        <dbReference type="Proteomes" id="UP000053766"/>
    </source>
</evidence>
<organism evidence="8 9">
    <name type="scientific">Dictyocaulus viviparus</name>
    <name type="common">Bovine lungworm</name>
    <dbReference type="NCBI Taxonomy" id="29172"/>
    <lineage>
        <taxon>Eukaryota</taxon>
        <taxon>Metazoa</taxon>
        <taxon>Ecdysozoa</taxon>
        <taxon>Nematoda</taxon>
        <taxon>Chromadorea</taxon>
        <taxon>Rhabditida</taxon>
        <taxon>Rhabditina</taxon>
        <taxon>Rhabditomorpha</taxon>
        <taxon>Strongyloidea</taxon>
        <taxon>Metastrongylidae</taxon>
        <taxon>Dictyocaulus</taxon>
    </lineage>
</organism>
<evidence type="ECO:0000256" key="7">
    <source>
        <dbReference type="SAM" id="SignalP"/>
    </source>
</evidence>
<dbReference type="GO" id="GO:0003977">
    <property type="term" value="F:UDP-N-acetylglucosamine diphosphorylase activity"/>
    <property type="evidence" value="ECO:0007669"/>
    <property type="project" value="UniProtKB-EC"/>
</dbReference>
<comment type="pathway">
    <text evidence="1">Nucleotide-sugar biosynthesis; UDP-N-acetyl-alpha-D-glucosamine biosynthesis; UDP-N-acetyl-alpha-D-glucosamine from N-acetyl-alpha-D-glucosamine 1-phosphate: step 1/1.</text>
</comment>
<sequence>MAHSMKVKKLTCLLSITWLSQQFIYTQPTKLPPLASTIPLGLNVAPCDSLLGIQASKIALLEKLATMEFPQNKETTKIQWLVSTDQATRRHLEEVVPAAGLTFEQITIFSQAEIPAFDNEGNMLLSNKHTIVTAPNGNGGLYSALATYLPIMKSRGVKYFHVYCVDNILCKVADPHFIGFFIEKQADVATKTVLKKPGELVGSVCMDNGRPRVTEYSELGSELAEQKASDGRLVFRAGSIANHLFSLDFLESFCDDHFDLPYHRALKKINYVSSNGALVKPTSPNGIKLEQFVFDVFERSSVNFICVQTILDHRNFYIWEVVREDEFSPLKNDDSVGKECLSSCKRDLALLNKKWLTAAGAKVEVEPIYLNTFLSYCGEGLDRFKGQTISGPLLN</sequence>
<dbReference type="AlphaFoldDB" id="A0A0D8Y1L8"/>
<name>A0A0D8Y1L8_DICVI</name>
<dbReference type="InterPro" id="IPR039741">
    <property type="entry name" value="UDP-sugar_pyrophosphorylase"/>
</dbReference>
<comment type="similarity">
    <text evidence="2">Belongs to the UDPGP type 1 family.</text>
</comment>
<accession>A0A0D8Y1L8</accession>
<reference evidence="9" key="2">
    <citation type="journal article" date="2016" name="Sci. Rep.">
        <title>Dictyocaulus viviparus genome, variome and transcriptome elucidate lungworm biology and support future intervention.</title>
        <authorList>
            <person name="McNulty S.N."/>
            <person name="Strube C."/>
            <person name="Rosa B.A."/>
            <person name="Martin J.C."/>
            <person name="Tyagi R."/>
            <person name="Choi Y.J."/>
            <person name="Wang Q."/>
            <person name="Hallsworth Pepin K."/>
            <person name="Zhang X."/>
            <person name="Ozersky P."/>
            <person name="Wilson R.K."/>
            <person name="Sternberg P.W."/>
            <person name="Gasser R.B."/>
            <person name="Mitreva M."/>
        </authorList>
    </citation>
    <scope>NUCLEOTIDE SEQUENCE [LARGE SCALE GENOMIC DNA]</scope>
    <source>
        <strain evidence="9">HannoverDv2000</strain>
    </source>
</reference>
<comment type="catalytic activity">
    <reaction evidence="6">
        <text>N-acetyl-alpha-D-glucosamine 1-phosphate + UTP + H(+) = UDP-N-acetyl-alpha-D-glucosamine + diphosphate</text>
        <dbReference type="Rhea" id="RHEA:13509"/>
        <dbReference type="ChEBI" id="CHEBI:15378"/>
        <dbReference type="ChEBI" id="CHEBI:33019"/>
        <dbReference type="ChEBI" id="CHEBI:46398"/>
        <dbReference type="ChEBI" id="CHEBI:57705"/>
        <dbReference type="ChEBI" id="CHEBI:57776"/>
        <dbReference type="EC" id="2.7.7.23"/>
    </reaction>
</comment>
<keyword evidence="4 8" id="KW-0808">Transferase</keyword>
<evidence type="ECO:0000256" key="6">
    <source>
        <dbReference type="ARBA" id="ARBA00048493"/>
    </source>
</evidence>
<evidence type="ECO:0000256" key="1">
    <source>
        <dbReference type="ARBA" id="ARBA00005208"/>
    </source>
</evidence>
<evidence type="ECO:0000256" key="5">
    <source>
        <dbReference type="ARBA" id="ARBA00022695"/>
    </source>
</evidence>
<evidence type="ECO:0000256" key="2">
    <source>
        <dbReference type="ARBA" id="ARBA00010401"/>
    </source>
</evidence>
<dbReference type="PANTHER" id="PTHR11952:SF2">
    <property type="entry name" value="LD24639P"/>
    <property type="match status" value="1"/>
</dbReference>
<dbReference type="OrthoDB" id="532420at2759"/>
<dbReference type="Gene3D" id="3.90.550.10">
    <property type="entry name" value="Spore Coat Polysaccharide Biosynthesis Protein SpsA, Chain A"/>
    <property type="match status" value="1"/>
</dbReference>
<gene>
    <name evidence="8" type="ORF">DICVIV_03778</name>
</gene>
<feature type="signal peptide" evidence="7">
    <location>
        <begin position="1"/>
        <end position="26"/>
    </location>
</feature>
<dbReference type="Pfam" id="PF01704">
    <property type="entry name" value="UDPGP"/>
    <property type="match status" value="1"/>
</dbReference>
<protein>
    <recommendedName>
        <fullName evidence="3">UDP-N-acetylglucosamine diphosphorylase</fullName>
        <ecNumber evidence="3">2.7.7.23</ecNumber>
    </recommendedName>
</protein>
<dbReference type="InterPro" id="IPR029044">
    <property type="entry name" value="Nucleotide-diphossugar_trans"/>
</dbReference>
<dbReference type="Proteomes" id="UP000053766">
    <property type="component" value="Unassembled WGS sequence"/>
</dbReference>
<evidence type="ECO:0000313" key="8">
    <source>
        <dbReference type="EMBL" id="KJH50057.1"/>
    </source>
</evidence>
<dbReference type="InterPro" id="IPR002618">
    <property type="entry name" value="UDPGP_fam"/>
</dbReference>
<dbReference type="STRING" id="29172.A0A0D8Y1L8"/>
<dbReference type="PANTHER" id="PTHR11952">
    <property type="entry name" value="UDP- GLUCOSE PYROPHOSPHORYLASE"/>
    <property type="match status" value="1"/>
</dbReference>
<dbReference type="EC" id="2.7.7.23" evidence="3"/>
<dbReference type="EMBL" id="KN716216">
    <property type="protein sequence ID" value="KJH50057.1"/>
    <property type="molecule type" value="Genomic_DNA"/>
</dbReference>
<reference evidence="8 9" key="1">
    <citation type="submission" date="2013-11" db="EMBL/GenBank/DDBJ databases">
        <title>Draft genome of the bovine lungworm Dictyocaulus viviparus.</title>
        <authorList>
            <person name="Mitreva M."/>
        </authorList>
    </citation>
    <scope>NUCLEOTIDE SEQUENCE [LARGE SCALE GENOMIC DNA]</scope>
    <source>
        <strain evidence="8 9">HannoverDv2000</strain>
    </source>
</reference>
<keyword evidence="5 8" id="KW-0548">Nucleotidyltransferase</keyword>
<proteinExistence type="inferred from homology"/>
<dbReference type="SUPFAM" id="SSF53448">
    <property type="entry name" value="Nucleotide-diphospho-sugar transferases"/>
    <property type="match status" value="1"/>
</dbReference>
<evidence type="ECO:0000256" key="3">
    <source>
        <dbReference type="ARBA" id="ARBA00012457"/>
    </source>
</evidence>
<keyword evidence="7" id="KW-0732">Signal</keyword>
<evidence type="ECO:0000256" key="4">
    <source>
        <dbReference type="ARBA" id="ARBA00022679"/>
    </source>
</evidence>
<keyword evidence="9" id="KW-1185">Reference proteome</keyword>